<feature type="compositionally biased region" description="Acidic residues" evidence="1">
    <location>
        <begin position="367"/>
        <end position="390"/>
    </location>
</feature>
<dbReference type="InterPro" id="IPR027417">
    <property type="entry name" value="P-loop_NTPase"/>
</dbReference>
<dbReference type="Gene3D" id="1.20.5.190">
    <property type="match status" value="3"/>
</dbReference>
<dbReference type="PANTHER" id="PTHR12296:SF21">
    <property type="entry name" value="DENN DOMAIN-CONTAINING PROTEIN 3"/>
    <property type="match status" value="1"/>
</dbReference>
<protein>
    <recommendedName>
        <fullName evidence="2">UDENN domain-containing protein</fullName>
    </recommendedName>
</protein>
<dbReference type="PROSITE" id="PS50211">
    <property type="entry name" value="DENN"/>
    <property type="match status" value="1"/>
</dbReference>
<dbReference type="InterPro" id="IPR037516">
    <property type="entry name" value="Tripartite_DENN"/>
</dbReference>
<keyword evidence="4" id="KW-1185">Reference proteome</keyword>
<dbReference type="Proteomes" id="UP001470230">
    <property type="component" value="Unassembled WGS sequence"/>
</dbReference>
<dbReference type="PANTHER" id="PTHR12296">
    <property type="entry name" value="DENN DOMAIN-CONTAINING PROTEIN 4"/>
    <property type="match status" value="1"/>
</dbReference>
<dbReference type="InterPro" id="IPR001194">
    <property type="entry name" value="cDENN_dom"/>
</dbReference>
<sequence>MKLFDLFARCHYDKDGTTPIFDLYIQSPNFTGKKKEVMPVLPSILFMGRTKPPKYAFCHFFVLTTSKGDRNYGCCILFGEKKKVPSNNKLENESASNETSNNDIKKIKNQQKYKKSRTESDFETGINKSLKEKEQYSESDGESEDDDFTYLYAIAITSLLPLYQTLKNVLTCLLDVYPYDIEVAPFIINQIPMPPPGVVAVQFTFCDTTFLIPRPPPNQLPLIDLPFWLPFSLFGPKDLILIFTAVLTEQRIVFSSRFPAAIAPFIESILTLIYPLTCYSTYIPNLAQSMAPLLFSPLPYLIGVDPSVIPLDDLEDDILRVDLDTSSLYVSPNSIPPEIPTKPRQKLIKSLRKMTKLFKEKKKEESSDSEYYSDSDEDSDDNDDSDDDDDNEKKSKKRKRSSKINKNLVSINDDIDDSDETIKDDELIERKRKWILQCSSLVQQPVETIDLTDFNFTIPTSAITLPLMNGLFPEMIHSNKKDLFATFVKVRDAFLRFIIVLLMNTKQVSGKEVDNKINQFDSDFYKLFIGTQCFDVFIHQLNDFKQGGCKVKTLDEAKLLFFLESIQAKKNRSKLNKSKPTPFLTSSHWKHSSMFIVPFIPSKKSDFDDDIKPCNVADLVKNTQTLTFSRDFTVPLNIVKSVIISSPLSFQVPFPNEKEKKLKKIEKLGSIKKVVLIEKTIRGFMRRKAYEKMKKSAIIVHSFARMALCKTFYNQKMKPAAVKIHSTARMFLAKTKYKKMKKAAVMFQSAFRMYKQKKEYQAMRKAAIKIQSTFRMHRQRKEFLRMKEAAIKIQSTFRMHRQRKEFLRMKEAAIKIQSTFRMYLMKCRFKKMKESAIKIQSLFRGVMARKVFKKLKEKEIQRERERKEKEKKKKKEKEERERIKTEEKERKERERKEREERERKEREERERKEREERERKEREERERKEREERERHEREENEREEQLERERSSNVNENSEDENIIDDQNSGEMSKERQAEIQNLLSENNPYSLVQQAEYCLQLCNIQFIELTEKEKEKRKKKYDKRKPISKDSKLLKRDEKKVYKSVSNVQKKKTTKKRFNGIFDHFQIPVDSKKRKDKLNKKIFDILLLNPKNHPFEDTILASKLVLIGKDEMSIKEIKSYLS</sequence>
<evidence type="ECO:0000313" key="3">
    <source>
        <dbReference type="EMBL" id="KAK8878458.1"/>
    </source>
</evidence>
<proteinExistence type="predicted"/>
<feature type="compositionally biased region" description="Low complexity" evidence="1">
    <location>
        <begin position="93"/>
        <end position="102"/>
    </location>
</feature>
<name>A0ABR2JKM8_9EUKA</name>
<feature type="compositionally biased region" description="Basic and acidic residues" evidence="1">
    <location>
        <begin position="876"/>
        <end position="952"/>
    </location>
</feature>
<gene>
    <name evidence="3" type="ORF">M9Y10_005231</name>
</gene>
<evidence type="ECO:0000256" key="1">
    <source>
        <dbReference type="SAM" id="MobiDB-lite"/>
    </source>
</evidence>
<reference evidence="3 4" key="1">
    <citation type="submission" date="2024-04" db="EMBL/GenBank/DDBJ databases">
        <title>Tritrichomonas musculus Genome.</title>
        <authorList>
            <person name="Alves-Ferreira E."/>
            <person name="Grigg M."/>
            <person name="Lorenzi H."/>
            <person name="Galac M."/>
        </authorList>
    </citation>
    <scope>NUCLEOTIDE SEQUENCE [LARGE SCALE GENOMIC DNA]</scope>
    <source>
        <strain evidence="3 4">EAF2021</strain>
    </source>
</reference>
<dbReference type="Pfam" id="PF00612">
    <property type="entry name" value="IQ"/>
    <property type="match status" value="5"/>
</dbReference>
<feature type="region of interest" description="Disordered" evidence="1">
    <location>
        <begin position="87"/>
        <end position="120"/>
    </location>
</feature>
<dbReference type="Pfam" id="PF02141">
    <property type="entry name" value="DENN"/>
    <property type="match status" value="1"/>
</dbReference>
<dbReference type="SUPFAM" id="SSF52540">
    <property type="entry name" value="P-loop containing nucleoside triphosphate hydrolases"/>
    <property type="match status" value="2"/>
</dbReference>
<feature type="region of interest" description="Disordered" evidence="1">
    <location>
        <begin position="862"/>
        <end position="978"/>
    </location>
</feature>
<feature type="domain" description="UDENN" evidence="2">
    <location>
        <begin position="1"/>
        <end position="548"/>
    </location>
</feature>
<dbReference type="InterPro" id="IPR051696">
    <property type="entry name" value="DENN_Domain_GEFs"/>
</dbReference>
<comment type="caution">
    <text evidence="3">The sequence shown here is derived from an EMBL/GenBank/DDBJ whole genome shotgun (WGS) entry which is preliminary data.</text>
</comment>
<dbReference type="SMART" id="SM00015">
    <property type="entry name" value="IQ"/>
    <property type="match status" value="7"/>
</dbReference>
<dbReference type="InterPro" id="IPR000048">
    <property type="entry name" value="IQ_motif_EF-hand-BS"/>
</dbReference>
<dbReference type="PROSITE" id="PS50096">
    <property type="entry name" value="IQ"/>
    <property type="match status" value="7"/>
</dbReference>
<dbReference type="EMBL" id="JAPFFF010000011">
    <property type="protein sequence ID" value="KAK8878458.1"/>
    <property type="molecule type" value="Genomic_DNA"/>
</dbReference>
<dbReference type="CDD" id="cd23767">
    <property type="entry name" value="IQCD"/>
    <property type="match status" value="3"/>
</dbReference>
<evidence type="ECO:0000313" key="4">
    <source>
        <dbReference type="Proteomes" id="UP001470230"/>
    </source>
</evidence>
<evidence type="ECO:0000259" key="2">
    <source>
        <dbReference type="PROSITE" id="PS50211"/>
    </source>
</evidence>
<dbReference type="SMART" id="SM00799">
    <property type="entry name" value="DENN"/>
    <property type="match status" value="1"/>
</dbReference>
<feature type="region of interest" description="Disordered" evidence="1">
    <location>
        <begin position="359"/>
        <end position="399"/>
    </location>
</feature>
<dbReference type="InterPro" id="IPR043153">
    <property type="entry name" value="DENN_C"/>
</dbReference>
<accession>A0ABR2JKM8</accession>
<organism evidence="3 4">
    <name type="scientific">Tritrichomonas musculus</name>
    <dbReference type="NCBI Taxonomy" id="1915356"/>
    <lineage>
        <taxon>Eukaryota</taxon>
        <taxon>Metamonada</taxon>
        <taxon>Parabasalia</taxon>
        <taxon>Tritrichomonadida</taxon>
        <taxon>Tritrichomonadidae</taxon>
        <taxon>Tritrichomonas</taxon>
    </lineage>
</organism>
<dbReference type="Gene3D" id="3.40.50.11500">
    <property type="match status" value="1"/>
</dbReference>